<protein>
    <recommendedName>
        <fullName evidence="3">DUF327 domain-containing protein</fullName>
    </recommendedName>
</protein>
<evidence type="ECO:0000313" key="2">
    <source>
        <dbReference type="Proteomes" id="UP001156682"/>
    </source>
</evidence>
<organism evidence="1 2">
    <name type="scientific">Marinospirillum insulare</name>
    <dbReference type="NCBI Taxonomy" id="217169"/>
    <lineage>
        <taxon>Bacteria</taxon>
        <taxon>Pseudomonadati</taxon>
        <taxon>Pseudomonadota</taxon>
        <taxon>Gammaproteobacteria</taxon>
        <taxon>Oceanospirillales</taxon>
        <taxon>Oceanospirillaceae</taxon>
        <taxon>Marinospirillum</taxon>
    </lineage>
</organism>
<dbReference type="SUPFAM" id="SSF158397">
    <property type="entry name" value="TM1646-like"/>
    <property type="match status" value="1"/>
</dbReference>
<evidence type="ECO:0000313" key="1">
    <source>
        <dbReference type="EMBL" id="GLR63200.1"/>
    </source>
</evidence>
<comment type="caution">
    <text evidence="1">The sequence shown here is derived from an EMBL/GenBank/DDBJ whole genome shotgun (WGS) entry which is preliminary data.</text>
</comment>
<gene>
    <name evidence="1" type="ORF">GCM10007878_06350</name>
</gene>
<reference evidence="2" key="1">
    <citation type="journal article" date="2019" name="Int. J. Syst. Evol. Microbiol.">
        <title>The Global Catalogue of Microorganisms (GCM) 10K type strain sequencing project: providing services to taxonomists for standard genome sequencing and annotation.</title>
        <authorList>
            <consortium name="The Broad Institute Genomics Platform"/>
            <consortium name="The Broad Institute Genome Sequencing Center for Infectious Disease"/>
            <person name="Wu L."/>
            <person name="Ma J."/>
        </authorList>
    </citation>
    <scope>NUCLEOTIDE SEQUENCE [LARGE SCALE GENOMIC DNA]</scope>
    <source>
        <strain evidence="2">NBRC 100033</strain>
    </source>
</reference>
<dbReference type="RefSeq" id="WP_027850304.1">
    <property type="nucleotide sequence ID" value="NZ_BSOR01000011.1"/>
</dbReference>
<dbReference type="Gene3D" id="1.20.120.490">
    <property type="entry name" value="Hypothetical protein TM1646-like domain"/>
    <property type="match status" value="1"/>
</dbReference>
<dbReference type="EMBL" id="BSOR01000011">
    <property type="protein sequence ID" value="GLR63200.1"/>
    <property type="molecule type" value="Genomic_DNA"/>
</dbReference>
<dbReference type="InterPro" id="IPR005585">
    <property type="entry name" value="DUF327"/>
</dbReference>
<name>A0ABQ5ZZ95_9GAMM</name>
<sequence>MLPINTMLKNFRSDRQKGRAAKAEGAAGKESTSFNDQLMQQIATGGRATIKEELGQLQELINKAGDQLESNPTIGNLEVFRALLANLVNKVVKAGFQVDSVGPGWHPADRHQVVRRIDEESENLMQLVMSEQKDRVAIARNLVSIKGLVIDLVS</sequence>
<accession>A0ABQ5ZZ95</accession>
<proteinExistence type="predicted"/>
<dbReference type="InterPro" id="IPR024042">
    <property type="entry name" value="TM1646-like_dom_sf"/>
</dbReference>
<evidence type="ECO:0008006" key="3">
    <source>
        <dbReference type="Google" id="ProtNLM"/>
    </source>
</evidence>
<keyword evidence="2" id="KW-1185">Reference proteome</keyword>
<dbReference type="Proteomes" id="UP001156682">
    <property type="component" value="Unassembled WGS sequence"/>
</dbReference>
<dbReference type="Pfam" id="PF03885">
    <property type="entry name" value="DUF327"/>
    <property type="match status" value="1"/>
</dbReference>